<keyword evidence="2" id="KW-1185">Reference proteome</keyword>
<protein>
    <submittedName>
        <fullName evidence="1">Uncharacterized protein</fullName>
    </submittedName>
</protein>
<sequence>MTDVRPQNFLPSFQSQTRTDRGSLILVSRTQHYRTFFRYTYPLPPICTSRGSSLKPLNHPPLRPSIREGILADSQGLWRGSKPCAQNYERSNRSILSFFLGVFCPPPPVPVDSGVGLWFSQIPSLCS</sequence>
<evidence type="ECO:0000313" key="1">
    <source>
        <dbReference type="EMBL" id="KAG8189902.1"/>
    </source>
</evidence>
<proteinExistence type="predicted"/>
<dbReference type="AlphaFoldDB" id="A0AAV6V1L4"/>
<comment type="caution">
    <text evidence="1">The sequence shown here is derived from an EMBL/GenBank/DDBJ whole genome shotgun (WGS) entry which is preliminary data.</text>
</comment>
<gene>
    <name evidence="1" type="ORF">JTE90_018683</name>
</gene>
<organism evidence="1 2">
    <name type="scientific">Oedothorax gibbosus</name>
    <dbReference type="NCBI Taxonomy" id="931172"/>
    <lineage>
        <taxon>Eukaryota</taxon>
        <taxon>Metazoa</taxon>
        <taxon>Ecdysozoa</taxon>
        <taxon>Arthropoda</taxon>
        <taxon>Chelicerata</taxon>
        <taxon>Arachnida</taxon>
        <taxon>Araneae</taxon>
        <taxon>Araneomorphae</taxon>
        <taxon>Entelegynae</taxon>
        <taxon>Araneoidea</taxon>
        <taxon>Linyphiidae</taxon>
        <taxon>Erigoninae</taxon>
        <taxon>Oedothorax</taxon>
    </lineage>
</organism>
<accession>A0AAV6V1L4</accession>
<dbReference type="EMBL" id="JAFNEN010000200">
    <property type="protein sequence ID" value="KAG8189902.1"/>
    <property type="molecule type" value="Genomic_DNA"/>
</dbReference>
<name>A0AAV6V1L4_9ARAC</name>
<dbReference type="Proteomes" id="UP000827092">
    <property type="component" value="Unassembled WGS sequence"/>
</dbReference>
<evidence type="ECO:0000313" key="2">
    <source>
        <dbReference type="Proteomes" id="UP000827092"/>
    </source>
</evidence>
<reference evidence="1 2" key="1">
    <citation type="journal article" date="2022" name="Nat. Ecol. Evol.">
        <title>A masculinizing supergene underlies an exaggerated male reproductive morph in a spider.</title>
        <authorList>
            <person name="Hendrickx F."/>
            <person name="De Corte Z."/>
            <person name="Sonet G."/>
            <person name="Van Belleghem S.M."/>
            <person name="Kostlbacher S."/>
            <person name="Vangestel C."/>
        </authorList>
    </citation>
    <scope>NUCLEOTIDE SEQUENCE [LARGE SCALE GENOMIC DNA]</scope>
    <source>
        <strain evidence="1">W744_W776</strain>
    </source>
</reference>